<proteinExistence type="predicted"/>
<name>A1SXS4_PSYIN</name>
<dbReference type="AlphaFoldDB" id="A1SXS4"/>
<dbReference type="PANTHER" id="PTHR24094">
    <property type="entry name" value="SECRETED PROTEIN"/>
    <property type="match status" value="1"/>
</dbReference>
<dbReference type="RefSeq" id="WP_011770847.1">
    <property type="nucleotide sequence ID" value="NC_008709.1"/>
</dbReference>
<dbReference type="eggNOG" id="COG2356">
    <property type="taxonomic scope" value="Bacteria"/>
</dbReference>
<dbReference type="InterPro" id="IPR011089">
    <property type="entry name" value="GmrSD_C"/>
</dbReference>
<dbReference type="EMBL" id="CP000510">
    <property type="protein sequence ID" value="ABM04289.1"/>
    <property type="molecule type" value="Genomic_DNA"/>
</dbReference>
<protein>
    <recommendedName>
        <fullName evidence="1">GmrSD restriction endonucleases C-terminal domain-containing protein</fullName>
    </recommendedName>
</protein>
<dbReference type="Pfam" id="PF07510">
    <property type="entry name" value="GmrSD_C"/>
    <property type="match status" value="1"/>
</dbReference>
<dbReference type="KEGG" id="pin:Ping_2568"/>
<feature type="domain" description="GmrSD restriction endonucleases C-terminal" evidence="1">
    <location>
        <begin position="113"/>
        <end position="234"/>
    </location>
</feature>
<sequence length="242" mass="27659">MHRYVIKQCKIIVSIIAILYSSAGITAEIVKMSKSGICHDSSSSYYSRTKSFTAFDSLQQCLDSGGRLTKEKQQSKATQVADNSYDRDKFNHWIDSDHDCLNTRHELLLKLSTGTIDYGENKCLVESGKWLDPYTGKTFYNSRDLDVDHLIPLKWAWLHGADSWTAEKRKTFANDDSNLFAVELSVNRQKGAKGPLEWLPPNEAFQCQYIVRFKRIALNYGLEFTKHETVELSQLQKTKCGK</sequence>
<evidence type="ECO:0000313" key="2">
    <source>
        <dbReference type="EMBL" id="ABM04289.1"/>
    </source>
</evidence>
<keyword evidence="3" id="KW-1185">Reference proteome</keyword>
<dbReference type="STRING" id="357804.Ping_2568"/>
<evidence type="ECO:0000259" key="1">
    <source>
        <dbReference type="Pfam" id="PF07510"/>
    </source>
</evidence>
<gene>
    <name evidence="2" type="ordered locus">Ping_2568</name>
</gene>
<reference evidence="2 3" key="1">
    <citation type="submission" date="2007-01" db="EMBL/GenBank/DDBJ databases">
        <title>Complete sequence of Psychromonas ingrahamii 37.</title>
        <authorList>
            <consortium name="US DOE Joint Genome Institute"/>
            <person name="Copeland A."/>
            <person name="Lucas S."/>
            <person name="Lapidus A."/>
            <person name="Barry K."/>
            <person name="Detter J.C."/>
            <person name="Glavina del Rio T."/>
            <person name="Hammon N."/>
            <person name="Israni S."/>
            <person name="Dalin E."/>
            <person name="Tice H."/>
            <person name="Pitluck S."/>
            <person name="Thompson L.S."/>
            <person name="Brettin T."/>
            <person name="Bruce D."/>
            <person name="Han C."/>
            <person name="Tapia R."/>
            <person name="Schmutz J."/>
            <person name="Larimer F."/>
            <person name="Land M."/>
            <person name="Hauser L."/>
            <person name="Kyrpides N."/>
            <person name="Ivanova N."/>
            <person name="Staley J."/>
            <person name="Richardson P."/>
        </authorList>
    </citation>
    <scope>NUCLEOTIDE SEQUENCE [LARGE SCALE GENOMIC DNA]</scope>
    <source>
        <strain evidence="2 3">37</strain>
    </source>
</reference>
<evidence type="ECO:0000313" key="3">
    <source>
        <dbReference type="Proteomes" id="UP000000639"/>
    </source>
</evidence>
<dbReference type="PANTHER" id="PTHR24094:SF15">
    <property type="entry name" value="AMP-DEPENDENT SYNTHETASE_LIGASE DOMAIN-CONTAINING PROTEIN-RELATED"/>
    <property type="match status" value="1"/>
</dbReference>
<organism evidence="2 3">
    <name type="scientific">Psychromonas ingrahamii (strain DSM 17664 / CCUG 51855 / 37)</name>
    <dbReference type="NCBI Taxonomy" id="357804"/>
    <lineage>
        <taxon>Bacteria</taxon>
        <taxon>Pseudomonadati</taxon>
        <taxon>Pseudomonadota</taxon>
        <taxon>Gammaproteobacteria</taxon>
        <taxon>Alteromonadales</taxon>
        <taxon>Psychromonadaceae</taxon>
        <taxon>Psychromonas</taxon>
    </lineage>
</organism>
<dbReference type="Proteomes" id="UP000000639">
    <property type="component" value="Chromosome"/>
</dbReference>
<accession>A1SXS4</accession>
<dbReference type="HOGENOM" id="CLU_043034_2_0_6"/>